<sequence length="156" mass="16356">MGALDQAVAVIFFLAAATWVGGLVAVIIVVRSAHVSLAPPQRVRFFRALGRRYLTVLGTSFVLAVATGGWVLRANPWDAAMAALVLSIAALALSTVAGIVQARAMTRLRRRATGSPDDPQLADRVATVARRAIILRAVLTVLTLASVVLAVMVTTG</sequence>
<keyword evidence="1" id="KW-0812">Transmembrane</keyword>
<protein>
    <recommendedName>
        <fullName evidence="4">DUF2269 family protein</fullName>
    </recommendedName>
</protein>
<evidence type="ECO:0000313" key="3">
    <source>
        <dbReference type="Proteomes" id="UP000437709"/>
    </source>
</evidence>
<reference evidence="2 3" key="1">
    <citation type="submission" date="2019-10" db="EMBL/GenBank/DDBJ databases">
        <title>Georgenia wutianyii sp. nov. and Georgenia yuyongxinii sp. nov. isolated from plateau pika (Ochotona curzoniae) in the Qinghai-Tibet plateau of China.</title>
        <authorList>
            <person name="Tian Z."/>
        </authorList>
    </citation>
    <scope>NUCLEOTIDE SEQUENCE [LARGE SCALE GENOMIC DNA]</scope>
    <source>
        <strain evidence="2 3">JCM 19765</strain>
    </source>
</reference>
<dbReference type="AlphaFoldDB" id="A0A6N7EFN1"/>
<keyword evidence="1" id="KW-1133">Transmembrane helix</keyword>
<feature type="transmembrane region" description="Helical" evidence="1">
    <location>
        <begin position="6"/>
        <end position="32"/>
    </location>
</feature>
<evidence type="ECO:0008006" key="4">
    <source>
        <dbReference type="Google" id="ProtNLM"/>
    </source>
</evidence>
<comment type="caution">
    <text evidence="2">The sequence shown here is derived from an EMBL/GenBank/DDBJ whole genome shotgun (WGS) entry which is preliminary data.</text>
</comment>
<feature type="transmembrane region" description="Helical" evidence="1">
    <location>
        <begin position="133"/>
        <end position="153"/>
    </location>
</feature>
<evidence type="ECO:0000313" key="2">
    <source>
        <dbReference type="EMBL" id="MPV35993.1"/>
    </source>
</evidence>
<dbReference type="OrthoDB" id="3482830at2"/>
<keyword evidence="3" id="KW-1185">Reference proteome</keyword>
<gene>
    <name evidence="2" type="ORF">GB881_02835</name>
</gene>
<feature type="transmembrane region" description="Helical" evidence="1">
    <location>
        <begin position="79"/>
        <end position="100"/>
    </location>
</feature>
<organism evidence="2 3">
    <name type="scientific">Georgenia subflava</name>
    <dbReference type="NCBI Taxonomy" id="1622177"/>
    <lineage>
        <taxon>Bacteria</taxon>
        <taxon>Bacillati</taxon>
        <taxon>Actinomycetota</taxon>
        <taxon>Actinomycetes</taxon>
        <taxon>Micrococcales</taxon>
        <taxon>Bogoriellaceae</taxon>
        <taxon>Georgenia</taxon>
    </lineage>
</organism>
<evidence type="ECO:0000256" key="1">
    <source>
        <dbReference type="SAM" id="Phobius"/>
    </source>
</evidence>
<dbReference type="EMBL" id="WHPC01000005">
    <property type="protein sequence ID" value="MPV35993.1"/>
    <property type="molecule type" value="Genomic_DNA"/>
</dbReference>
<accession>A0A6N7EFN1</accession>
<keyword evidence="1" id="KW-0472">Membrane</keyword>
<dbReference type="Proteomes" id="UP000437709">
    <property type="component" value="Unassembled WGS sequence"/>
</dbReference>
<feature type="transmembrane region" description="Helical" evidence="1">
    <location>
        <begin position="53"/>
        <end position="73"/>
    </location>
</feature>
<name>A0A6N7EFN1_9MICO</name>
<proteinExistence type="predicted"/>
<dbReference type="RefSeq" id="WP_152193225.1">
    <property type="nucleotide sequence ID" value="NZ_VUKD01000001.1"/>
</dbReference>